<protein>
    <submittedName>
        <fullName evidence="1">Uncharacterized protein</fullName>
    </submittedName>
</protein>
<comment type="caution">
    <text evidence="1">The sequence shown here is derived from an EMBL/GenBank/DDBJ whole genome shotgun (WGS) entry which is preliminary data.</text>
</comment>
<evidence type="ECO:0000313" key="1">
    <source>
        <dbReference type="EMBL" id="KAL0370567.1"/>
    </source>
</evidence>
<organism evidence="1">
    <name type="scientific">Sesamum angustifolium</name>
    <dbReference type="NCBI Taxonomy" id="2727405"/>
    <lineage>
        <taxon>Eukaryota</taxon>
        <taxon>Viridiplantae</taxon>
        <taxon>Streptophyta</taxon>
        <taxon>Embryophyta</taxon>
        <taxon>Tracheophyta</taxon>
        <taxon>Spermatophyta</taxon>
        <taxon>Magnoliopsida</taxon>
        <taxon>eudicotyledons</taxon>
        <taxon>Gunneridae</taxon>
        <taxon>Pentapetalae</taxon>
        <taxon>asterids</taxon>
        <taxon>lamiids</taxon>
        <taxon>Lamiales</taxon>
        <taxon>Pedaliaceae</taxon>
        <taxon>Sesamum</taxon>
    </lineage>
</organism>
<dbReference type="AlphaFoldDB" id="A0AAW2QS83"/>
<reference evidence="1" key="1">
    <citation type="submission" date="2020-06" db="EMBL/GenBank/DDBJ databases">
        <authorList>
            <person name="Li T."/>
            <person name="Hu X."/>
            <person name="Zhang T."/>
            <person name="Song X."/>
            <person name="Zhang H."/>
            <person name="Dai N."/>
            <person name="Sheng W."/>
            <person name="Hou X."/>
            <person name="Wei L."/>
        </authorList>
    </citation>
    <scope>NUCLEOTIDE SEQUENCE</scope>
    <source>
        <strain evidence="1">G01</strain>
        <tissue evidence="1">Leaf</tissue>
    </source>
</reference>
<dbReference type="EMBL" id="JACGWK010000002">
    <property type="protein sequence ID" value="KAL0370567.1"/>
    <property type="molecule type" value="Genomic_DNA"/>
</dbReference>
<reference evidence="1" key="2">
    <citation type="journal article" date="2024" name="Plant">
        <title>Genomic evolution and insights into agronomic trait innovations of Sesamum species.</title>
        <authorList>
            <person name="Miao H."/>
            <person name="Wang L."/>
            <person name="Qu L."/>
            <person name="Liu H."/>
            <person name="Sun Y."/>
            <person name="Le M."/>
            <person name="Wang Q."/>
            <person name="Wei S."/>
            <person name="Zheng Y."/>
            <person name="Lin W."/>
            <person name="Duan Y."/>
            <person name="Cao H."/>
            <person name="Xiong S."/>
            <person name="Wang X."/>
            <person name="Wei L."/>
            <person name="Li C."/>
            <person name="Ma Q."/>
            <person name="Ju M."/>
            <person name="Zhao R."/>
            <person name="Li G."/>
            <person name="Mu C."/>
            <person name="Tian Q."/>
            <person name="Mei H."/>
            <person name="Zhang T."/>
            <person name="Gao T."/>
            <person name="Zhang H."/>
        </authorList>
    </citation>
    <scope>NUCLEOTIDE SEQUENCE</scope>
    <source>
        <strain evidence="1">G01</strain>
    </source>
</reference>
<name>A0AAW2QS83_9LAMI</name>
<sequence>MANSDNGGNNRSYEGNSSLLTAAGLAAPPTNPTWGAPDVPVLDPALGANSPAPAPTRPNSQICCYEPALL</sequence>
<gene>
    <name evidence="1" type="ORF">Sangu_0374800</name>
</gene>
<proteinExistence type="predicted"/>
<accession>A0AAW2QS83</accession>